<evidence type="ECO:0000256" key="2">
    <source>
        <dbReference type="SAM" id="MobiDB-lite"/>
    </source>
</evidence>
<name>A0AAU1U297_9ACTN</name>
<proteinExistence type="predicted"/>
<accession>A0AAU1U297</accession>
<feature type="domain" description="Swiss Army Knife protein DSP-PTPase phosphatase" evidence="3">
    <location>
        <begin position="110"/>
        <end position="138"/>
    </location>
</feature>
<keyword evidence="1" id="KW-0378">Hydrolase</keyword>
<sequence length="164" mass="17839">MNEFESGSASGTGAGGPREPGAGGRWEAGTTGVLLLPSGRTVRGRGLRRPLPPGPSPSYAVHLLGRRPPGVPWESRWLRWPDFWLPSNRAEAREVFTDAWERAAGERVEFACGGGRGRTGTALACLAVLDGVPADRAVEFVRRNYDAHAVETPWQKRYVRQFSG</sequence>
<evidence type="ECO:0000313" key="4">
    <source>
        <dbReference type="EMBL" id="WTS10758.1"/>
    </source>
</evidence>
<gene>
    <name evidence="4" type="ORF">OHU69_06575</name>
</gene>
<evidence type="ECO:0000259" key="3">
    <source>
        <dbReference type="Pfam" id="PF22784"/>
    </source>
</evidence>
<dbReference type="InterPro" id="IPR029021">
    <property type="entry name" value="Prot-tyrosine_phosphatase-like"/>
</dbReference>
<evidence type="ECO:0000256" key="1">
    <source>
        <dbReference type="ARBA" id="ARBA00022801"/>
    </source>
</evidence>
<dbReference type="AlphaFoldDB" id="A0AAU1U297"/>
<dbReference type="InterPro" id="IPR057023">
    <property type="entry name" value="PTP-SAK"/>
</dbReference>
<dbReference type="EMBL" id="CP108195">
    <property type="protein sequence ID" value="WTS10758.1"/>
    <property type="molecule type" value="Genomic_DNA"/>
</dbReference>
<feature type="compositionally biased region" description="Gly residues" evidence="2">
    <location>
        <begin position="10"/>
        <end position="26"/>
    </location>
</feature>
<dbReference type="Pfam" id="PF22784">
    <property type="entry name" value="PTP-SAK"/>
    <property type="match status" value="1"/>
</dbReference>
<organism evidence="4">
    <name type="scientific">Streptomyces sp. NBC_00119</name>
    <dbReference type="NCBI Taxonomy" id="2975659"/>
    <lineage>
        <taxon>Bacteria</taxon>
        <taxon>Bacillati</taxon>
        <taxon>Actinomycetota</taxon>
        <taxon>Actinomycetes</taxon>
        <taxon>Kitasatosporales</taxon>
        <taxon>Streptomycetaceae</taxon>
        <taxon>Streptomyces</taxon>
    </lineage>
</organism>
<dbReference type="Gene3D" id="3.90.190.10">
    <property type="entry name" value="Protein tyrosine phosphatase superfamily"/>
    <property type="match status" value="1"/>
</dbReference>
<reference evidence="4" key="1">
    <citation type="submission" date="2022-10" db="EMBL/GenBank/DDBJ databases">
        <title>The complete genomes of actinobacterial strains from the NBC collection.</title>
        <authorList>
            <person name="Joergensen T.S."/>
            <person name="Alvarez Arevalo M."/>
            <person name="Sterndorff E.B."/>
            <person name="Faurdal D."/>
            <person name="Vuksanovic O."/>
            <person name="Mourched A.-S."/>
            <person name="Charusanti P."/>
            <person name="Shaw S."/>
            <person name="Blin K."/>
            <person name="Weber T."/>
        </authorList>
    </citation>
    <scope>NUCLEOTIDE SEQUENCE</scope>
    <source>
        <strain evidence="4">NBC_00119</strain>
    </source>
</reference>
<dbReference type="GO" id="GO:0016791">
    <property type="term" value="F:phosphatase activity"/>
    <property type="evidence" value="ECO:0007669"/>
    <property type="project" value="UniProtKB-ARBA"/>
</dbReference>
<feature type="region of interest" description="Disordered" evidence="2">
    <location>
        <begin position="1"/>
        <end position="29"/>
    </location>
</feature>
<protein>
    <submittedName>
        <fullName evidence="4">Protein phosphatase</fullName>
    </submittedName>
</protein>
<dbReference type="SUPFAM" id="SSF52799">
    <property type="entry name" value="(Phosphotyrosine protein) phosphatases II"/>
    <property type="match status" value="1"/>
</dbReference>